<evidence type="ECO:0000256" key="10">
    <source>
        <dbReference type="SAM" id="Phobius"/>
    </source>
</evidence>
<dbReference type="Gene3D" id="1.20.58.90">
    <property type="match status" value="1"/>
</dbReference>
<evidence type="ECO:0000313" key="13">
    <source>
        <dbReference type="Proteomes" id="UP001419268"/>
    </source>
</evidence>
<reference evidence="12 13" key="1">
    <citation type="submission" date="2024-01" db="EMBL/GenBank/DDBJ databases">
        <title>Genome assemblies of Stephania.</title>
        <authorList>
            <person name="Yang L."/>
        </authorList>
    </citation>
    <scope>NUCLEOTIDE SEQUENCE [LARGE SCALE GENOMIC DNA]</scope>
    <source>
        <strain evidence="12">JXDWG</strain>
        <tissue evidence="12">Leaf</tissue>
    </source>
</reference>
<dbReference type="AlphaFoldDB" id="A0AAP0KCD8"/>
<evidence type="ECO:0000256" key="8">
    <source>
        <dbReference type="ARBA" id="ARBA00037801"/>
    </source>
</evidence>
<comment type="subcellular location">
    <subcellularLocation>
        <location evidence="8">Golgi apparatus</location>
        <location evidence="8">trans-Golgi network membrane</location>
        <topology evidence="8">Single-pass type IV membrane protein</topology>
    </subcellularLocation>
</comment>
<feature type="domain" description="Syntaxin 6/10/61 N-terminal" evidence="11">
    <location>
        <begin position="13"/>
        <end position="105"/>
    </location>
</feature>
<evidence type="ECO:0000313" key="12">
    <source>
        <dbReference type="EMBL" id="KAK9149907.1"/>
    </source>
</evidence>
<evidence type="ECO:0000256" key="1">
    <source>
        <dbReference type="ARBA" id="ARBA00009063"/>
    </source>
</evidence>
<sequence>MMVANSFDLWQKDSFFSAAEEVQDSADIMESVYRTWIRERREEGVEGEDLVELRRELQTVLATAKWQLEEFERAVRLSHGCRPEDATATRHYQFVAAIEDQINRVQVALGESVSHQGNHPLPCLQLDDEERHDLAAFLSSQLPPKDPSFHRPSASNTSSSSSSSSSSSMATSRIGRKHVYIDLLDSSYKTDSPSPAPAPAPAPDHSNKFKDLVTLTKDSNNYVVELQPEDCPITLEDTNYQTERLNGQRRTWNTPNFATWKIVIADQDKNNNALDPSLDSTPKGKGFKTVFWKLKAGEHLHLKGLTVNKATQLVGQLPRQLQSLQHMQFSRSLRIVLFIMLTIFLIVPFMLYSN</sequence>
<comment type="similarity">
    <text evidence="1">Belongs to the syntaxin family.</text>
</comment>
<dbReference type="Pfam" id="PF09177">
    <property type="entry name" value="STX6_10_61_N"/>
    <property type="match status" value="1"/>
</dbReference>
<evidence type="ECO:0000256" key="2">
    <source>
        <dbReference type="ARBA" id="ARBA00022448"/>
    </source>
</evidence>
<keyword evidence="13" id="KW-1185">Reference proteome</keyword>
<dbReference type="GO" id="GO:0015031">
    <property type="term" value="P:protein transport"/>
    <property type="evidence" value="ECO:0007669"/>
    <property type="project" value="UniProtKB-KW"/>
</dbReference>
<keyword evidence="3 10" id="KW-0812">Transmembrane</keyword>
<dbReference type="EMBL" id="JBBNAG010000003">
    <property type="protein sequence ID" value="KAK9149907.1"/>
    <property type="molecule type" value="Genomic_DNA"/>
</dbReference>
<gene>
    <name evidence="12" type="ORF">Scep_008664</name>
</gene>
<organism evidence="12 13">
    <name type="scientific">Stephania cephalantha</name>
    <dbReference type="NCBI Taxonomy" id="152367"/>
    <lineage>
        <taxon>Eukaryota</taxon>
        <taxon>Viridiplantae</taxon>
        <taxon>Streptophyta</taxon>
        <taxon>Embryophyta</taxon>
        <taxon>Tracheophyta</taxon>
        <taxon>Spermatophyta</taxon>
        <taxon>Magnoliopsida</taxon>
        <taxon>Ranunculales</taxon>
        <taxon>Menispermaceae</taxon>
        <taxon>Menispermoideae</taxon>
        <taxon>Cissampelideae</taxon>
        <taxon>Stephania</taxon>
    </lineage>
</organism>
<feature type="transmembrane region" description="Helical" evidence="10">
    <location>
        <begin position="333"/>
        <end position="352"/>
    </location>
</feature>
<evidence type="ECO:0000256" key="6">
    <source>
        <dbReference type="ARBA" id="ARBA00023034"/>
    </source>
</evidence>
<protein>
    <recommendedName>
        <fullName evidence="11">Syntaxin 6/10/61 N-terminal domain-containing protein</fullName>
    </recommendedName>
</protein>
<dbReference type="InterPro" id="IPR015260">
    <property type="entry name" value="Syntaxin-6/10/61_N"/>
</dbReference>
<keyword evidence="5 10" id="KW-1133">Transmembrane helix</keyword>
<name>A0AAP0KCD8_9MAGN</name>
<feature type="region of interest" description="Disordered" evidence="9">
    <location>
        <begin position="187"/>
        <end position="208"/>
    </location>
</feature>
<keyword evidence="7 10" id="KW-0472">Membrane</keyword>
<dbReference type="Proteomes" id="UP001419268">
    <property type="component" value="Unassembled WGS sequence"/>
</dbReference>
<evidence type="ECO:0000259" key="11">
    <source>
        <dbReference type="Pfam" id="PF09177"/>
    </source>
</evidence>
<dbReference type="InterPro" id="IPR010989">
    <property type="entry name" value="SNARE"/>
</dbReference>
<dbReference type="CDD" id="cd21442">
    <property type="entry name" value="SNARE_NTD_STX6-like"/>
    <property type="match status" value="1"/>
</dbReference>
<dbReference type="FunFam" id="1.20.58.90:FF:000004">
    <property type="entry name" value="Syntaxin 10"/>
    <property type="match status" value="1"/>
</dbReference>
<feature type="compositionally biased region" description="Low complexity" evidence="9">
    <location>
        <begin position="153"/>
        <end position="171"/>
    </location>
</feature>
<evidence type="ECO:0000256" key="4">
    <source>
        <dbReference type="ARBA" id="ARBA00022927"/>
    </source>
</evidence>
<keyword evidence="6" id="KW-0333">Golgi apparatus</keyword>
<dbReference type="PANTHER" id="PTHR34949">
    <property type="entry name" value="OS05G0443700 PROTEIN"/>
    <property type="match status" value="1"/>
</dbReference>
<proteinExistence type="inferred from homology"/>
<dbReference type="GO" id="GO:0016020">
    <property type="term" value="C:membrane"/>
    <property type="evidence" value="ECO:0007669"/>
    <property type="project" value="InterPro"/>
</dbReference>
<keyword evidence="2" id="KW-0813">Transport</keyword>
<evidence type="ECO:0000256" key="5">
    <source>
        <dbReference type="ARBA" id="ARBA00022989"/>
    </source>
</evidence>
<comment type="caution">
    <text evidence="12">The sequence shown here is derived from an EMBL/GenBank/DDBJ whole genome shotgun (WGS) entry which is preliminary data.</text>
</comment>
<dbReference type="GO" id="GO:0048193">
    <property type="term" value="P:Golgi vesicle transport"/>
    <property type="evidence" value="ECO:0007669"/>
    <property type="project" value="InterPro"/>
</dbReference>
<dbReference type="PANTHER" id="PTHR34949:SF3">
    <property type="entry name" value="OS08G0244100 PROTEIN"/>
    <property type="match status" value="1"/>
</dbReference>
<evidence type="ECO:0000256" key="3">
    <source>
        <dbReference type="ARBA" id="ARBA00022692"/>
    </source>
</evidence>
<keyword evidence="4" id="KW-0653">Protein transport</keyword>
<accession>A0AAP0KCD8</accession>
<evidence type="ECO:0000256" key="9">
    <source>
        <dbReference type="SAM" id="MobiDB-lite"/>
    </source>
</evidence>
<dbReference type="SUPFAM" id="SSF47661">
    <property type="entry name" value="t-snare proteins"/>
    <property type="match status" value="1"/>
</dbReference>
<dbReference type="GO" id="GO:0005794">
    <property type="term" value="C:Golgi apparatus"/>
    <property type="evidence" value="ECO:0007669"/>
    <property type="project" value="UniProtKB-SubCell"/>
</dbReference>
<evidence type="ECO:0000256" key="7">
    <source>
        <dbReference type="ARBA" id="ARBA00023136"/>
    </source>
</evidence>
<feature type="region of interest" description="Disordered" evidence="9">
    <location>
        <begin position="140"/>
        <end position="171"/>
    </location>
</feature>